<feature type="domain" description="Cadherin" evidence="30">
    <location>
        <begin position="704"/>
        <end position="808"/>
    </location>
</feature>
<dbReference type="Proteomes" id="UP000085678">
    <property type="component" value="Unplaced"/>
</dbReference>
<dbReference type="Pfam" id="PF02210">
    <property type="entry name" value="Laminin_G_2"/>
    <property type="match status" value="2"/>
</dbReference>
<feature type="transmembrane region" description="Helical" evidence="23">
    <location>
        <begin position="2646"/>
        <end position="2665"/>
    </location>
</feature>
<dbReference type="InterPro" id="IPR001791">
    <property type="entry name" value="Laminin_G"/>
</dbReference>
<dbReference type="InterPro" id="IPR001881">
    <property type="entry name" value="EGF-like_Ca-bd_dom"/>
</dbReference>
<keyword evidence="17" id="KW-0807">Transducer</keyword>
<dbReference type="SMART" id="SM00008">
    <property type="entry name" value="HormR"/>
    <property type="match status" value="1"/>
</dbReference>
<dbReference type="FunFam" id="2.10.25.10:FF:000011">
    <property type="entry name" value="Cadherin EGF LAG seven-pass G-type receptor"/>
    <property type="match status" value="1"/>
</dbReference>
<evidence type="ECO:0000259" key="24">
    <source>
        <dbReference type="PROSITE" id="PS50025"/>
    </source>
</evidence>
<dbReference type="SMART" id="SM00181">
    <property type="entry name" value="EGF"/>
    <property type="match status" value="6"/>
</dbReference>
<feature type="domain" description="Cadherin" evidence="30">
    <location>
        <begin position="1017"/>
        <end position="1122"/>
    </location>
</feature>
<dbReference type="FunFam" id="2.60.40.60:FF:000275">
    <property type="entry name" value="Si:dkey-30k22.7"/>
    <property type="match status" value="1"/>
</dbReference>
<dbReference type="GO" id="GO:0030182">
    <property type="term" value="P:neuron differentiation"/>
    <property type="evidence" value="ECO:0007669"/>
    <property type="project" value="UniProtKB-ARBA"/>
</dbReference>
<dbReference type="CDD" id="cd00055">
    <property type="entry name" value="EGF_Lam"/>
    <property type="match status" value="1"/>
</dbReference>
<dbReference type="Pfam" id="PF16489">
    <property type="entry name" value="GAIN"/>
    <property type="match status" value="1"/>
</dbReference>
<evidence type="ECO:0000256" key="4">
    <source>
        <dbReference type="ARBA" id="ARBA00022473"/>
    </source>
</evidence>
<feature type="domain" description="EGF-like" evidence="25">
    <location>
        <begin position="1385"/>
        <end position="1421"/>
    </location>
</feature>
<feature type="domain" description="Laminin G" evidence="24">
    <location>
        <begin position="1472"/>
        <end position="1670"/>
    </location>
</feature>
<dbReference type="RefSeq" id="XP_013421945.1">
    <property type="nucleotide sequence ID" value="XM_013566491.2"/>
</dbReference>
<keyword evidence="7 23" id="KW-0812">Transmembrane</keyword>
<dbReference type="PROSITE" id="PS50026">
    <property type="entry name" value="EGF_3"/>
    <property type="match status" value="4"/>
</dbReference>
<dbReference type="GO" id="GO:0050793">
    <property type="term" value="P:regulation of developmental process"/>
    <property type="evidence" value="ECO:0007669"/>
    <property type="project" value="UniProtKB-ARBA"/>
</dbReference>
<feature type="disulfide bond" evidence="21">
    <location>
        <begin position="2020"/>
        <end position="2032"/>
    </location>
</feature>
<dbReference type="CDD" id="cd15441">
    <property type="entry name" value="7tmB2_CELSR_Adhesion_IV"/>
    <property type="match status" value="1"/>
</dbReference>
<dbReference type="GO" id="GO:0051239">
    <property type="term" value="P:regulation of multicellular organismal process"/>
    <property type="evidence" value="ECO:0007669"/>
    <property type="project" value="UniProtKB-ARBA"/>
</dbReference>
<feature type="domain" description="Cadherin" evidence="30">
    <location>
        <begin position="1141"/>
        <end position="1241"/>
    </location>
</feature>
<feature type="compositionally biased region" description="Polar residues" evidence="22">
    <location>
        <begin position="2779"/>
        <end position="2789"/>
    </location>
</feature>
<dbReference type="PROSITE" id="PS01248">
    <property type="entry name" value="EGF_LAM_1"/>
    <property type="match status" value="1"/>
</dbReference>
<dbReference type="Gene3D" id="2.60.220.50">
    <property type="match status" value="1"/>
</dbReference>
<dbReference type="InterPro" id="IPR015919">
    <property type="entry name" value="Cadherin-like_sf"/>
</dbReference>
<dbReference type="FunFam" id="2.10.25.10:FF:000391">
    <property type="entry name" value="Weary, isoform C"/>
    <property type="match status" value="1"/>
</dbReference>
<dbReference type="SMART" id="SM00179">
    <property type="entry name" value="EGF_CA"/>
    <property type="match status" value="3"/>
</dbReference>
<feature type="compositionally biased region" description="Low complexity" evidence="22">
    <location>
        <begin position="2754"/>
        <end position="2768"/>
    </location>
</feature>
<sequence length="3002" mass="333791">MDSTIMSQIYRHLLVLGCFMLNVWITWALEIHISETEPIGTVLFNASLGADWSYRLDWPLSDIGTSEFFTLNSAGVLRLESQPKSFDMMQNPMTLFIESRTSGDLKNSNLTLMPVNVFVHSENNYLKFRRKSQKGEDDTHAIIASSDLGTGACFPKSRFILNLANFLPSSLRKCRLSYKTSETNSNFFYLSSAGSLYAVQRACLAAAPQHFMGVIESQCSGFLSSSSIPIEVVLRKSESPTKEMFSHLDLLMNVKRPTEISRQRLKRQVGNNPPRFARSSYVKNVPEEQQEGYIVATITASDGDPESAGTLTYSILATRDGRSQDLFMINPSSGQVKTTQRLDRERIPAHYFQVIAMDNGRPQKSGTTSLTVYVQDVNDHAPVFESTSYAREVPETTSIGSPVITVRATDEDFGDNAKIAYSILNPSGPNDAFRINPTTGIITTRLRLDRERTSRYTINVQATDQGSVSDRKSTTTEVEITVKDQNDNSPQFSQSSYQFEVEENTSPSTDPIIGQIQATDRDEGTNSQIQYSITGSNTGAFSIDSNNGEIRLLQSLDYELVNTYRLSVRAQDSGFPRRSNSTSVLINVKDVNDNDPIFPGSSYVENIKENAAVGTTITQVQAFDRDSGSNGNIIYTIKNSPPNMPIAIQSSTGVITTNAALDRETSAEYEFMVEARDRGTPPRSASASVRVNVIDVNDNAPLFNPRTYDITVSEELQLGRVVAEVTATDLDANQNNGLVYTIESGNIGNTFRITRQMGKGIITLAQPLNYKVQNRYILTIVVEDTGTLKDTATVNIAVSDANTHRPIFQGEPYSTRVLENVPVRTSIYKVVALDDDVGTNAQIEYTLQDNNDFEINPTTGDIRTRRPLDREVNPSYFLSVTATDKGNPPQSDVTEMEIFIDDFNDNSPIFSKDTYTGRISEDALSGTRVTEISATDADTLSNGMIRYSFQGGNSGNGDFMIDETLGTIYVAKPLDRERIAQYDLIAYAIDRGDPPRSTSVHITVDVSDINDNAPVFETSQITVQIPENSPIGSTVGTIRARDPDDGTNAQITYQIRGGMDADAFELVDGPGDTAILRTLTELDYESSKKSYEVKVRANSGTLLSEATIIIRVLDVNDNEPQLEHFKIIFNNYKNHFPTGYIAKVPAYDPDETAELTYRFTSGNEAGLLHLDRDTGWIRLDSRLNSDVRTNGTLSVMVSDGLNEATATCQLSVMLVTEDMLLNSITVRLNEMDETAFLSPLYDFFIKALGTIIPADIQDIFIISIRDDTDVPEKVLNVSFSVREKVLNSQDYFYSQQFLKERVYLQRNLLAKLSTLEVLPFDDNICVREPCLNYEECIDILKFGNASGFLSSPTMLFRPIYPIEGSKCICPAGFTGMNVEYECDTEVNLCYSNPCQNNGTCLRHEGGYTCICLTGFTGRSCETDMKYTKYPSGCPAEVSHVCKPPSNCQTLIKGGFRCDGCPQEEYHNAFCEMTTRSFAKGSFLMFPSMKRRHRFKIQLSFATRQKNALLLYNGRYNGQHDFISLEIVDAQVRFMFSLGSRSTQVTAHVDGGVNDGNWHQVTVEYLNRTATLTVGEWCDTGLAVRYGTSIGNYSCAARAVQVLEPRCRDVTETCHRFLDLTGPLQIGGLPSSTDFQVRYPDFDGCVKDVYLDNKFLDLDSYVWNNGTGKGCEQKRRFCNNQRCNNGGTCHEAWSTYRCECPPKYGGKDCSIVIEESRRLSGNGYLAYNPSPGQRVALPWYLGVSFRTRQETGLLMSVELGSSVVLLELESGYIKHTFPQNNAPSRIIRFDQVWVNDGKWHYVEVRWRSDQIQIILDYGQLQESHPVATGSLVVGSTVTRIFVGGLEHTSSGNVEVLKGLKACLENVHLGNSANSILVGPQEYNAVRGCNLPDPCAGVTCPANSQCVDEWDRHSCQCYPGYIGSSCRDICTAYNPCQHGSECRHDITAIRGYKCDCKELNSGSYCENSIVQQCPTAWYGYPICGPCNCPSDKGYDSNCDSNGKCACKDFHYRPEGSEECYKCNCYSVGSFGQSCDPLTGQCRCRMGVKGKRCDQCDSRYAEVTREGCKVVYGKCPKGFSDNILWLQVPYGETAVQDCPDGTRGQASRHCDLETGWQNPDVFNCTSNLFKEIESRLVEIENGQLLINTFVAKNLLTKLNNATNQTAYMYGKDIDITNRLVKQLLMYEIKQTGLNLTNTQDRLYVQNMLNSLSRTMIAPYASHWEKAGGVSELMHLLEEYLSTLALNMAVVFQSGGMNPFDAVTDNLIFGLDFILKTNFSGTNIPKYNNKVQNSAMFDKDTHAILPASVFGQPSVQEWIQSSLNSQPKAVAGYIMFKTLGSIIPASYDDKKVRVHDYLTVNTPIMSLVLQDGNRTVKQPTPSVTFDFKQLVTERRTSPQCVYWEFVNKTGLSGHWTSEGCWLDNRRESGGNKFVTCSCNHLSYFSVLMDISDVEYLASATIQMEIVTYAGVALAMAFLLLTFIILCIAQNNMRSNANSIRINFVFITLLALLTYVLGINRTDPELLCKLIAIALHFFFLGAFAWLFIEALHIYRMLTEIRNINKGSMKFYYAVGYVVPGIIVGLSVGLSTDKYGTRSFCWLSIDDNIFWSLAGPIIIIVAMNLIVFVLALKAGCDGKAMDAEFGPVRNSLISAVILLPLVGVTWVFALLGANDRDMVAFDYLFGIFATFQGFFIFIAYTILNELVRKEMRRTWAKITGQKFDDSLSGTRTTMLSRSALAYAHDSSLEGGLNRMNIGISTTSTTSRSTSKTSSGGLYRPDGYLRSTSTSTSGNIPSGAEFTGNGIPPYGFDYDMKPVDDPDTGEINRKHDSDSDSDMSNGDHMELASSHSSDDDDDYEYEKGPRWDQPTNKVLERVKSQTPKGPAHSTPVGRNSPTSRSPTRSPIHSPVNMNNHRKSPLYDNDMKYPNVVKLPDIRSSVEKIPPIYEEDNKAYIVPPERSDSLPPNGVHDGPPSKPQHLRDRVAVQVLTHNGSISSDTEEEDHETEV</sequence>
<feature type="transmembrane region" description="Helical" evidence="23">
    <location>
        <begin position="2495"/>
        <end position="2513"/>
    </location>
</feature>
<evidence type="ECO:0000256" key="5">
    <source>
        <dbReference type="ARBA" id="ARBA00022475"/>
    </source>
</evidence>
<dbReference type="PANTHER" id="PTHR24026:SF51">
    <property type="entry name" value="PROTOCADHERIN-LIKE WING POLARITY PROTEIN STAN"/>
    <property type="match status" value="1"/>
</dbReference>
<feature type="domain" description="GAIN-B" evidence="27">
    <location>
        <begin position="2276"/>
        <end position="2450"/>
    </location>
</feature>
<dbReference type="SMART" id="SM00303">
    <property type="entry name" value="GPS"/>
    <property type="match status" value="1"/>
</dbReference>
<keyword evidence="31" id="KW-1185">Reference proteome</keyword>
<dbReference type="FunFam" id="2.60.40.60:FF:000020">
    <property type="entry name" value="Dachsous cadherin-related 1b"/>
    <property type="match status" value="4"/>
</dbReference>
<evidence type="ECO:0000256" key="9">
    <source>
        <dbReference type="ARBA" id="ARBA00022737"/>
    </source>
</evidence>
<feature type="domain" description="Laminin EGF-like" evidence="26">
    <location>
        <begin position="2020"/>
        <end position="2067"/>
    </location>
</feature>
<dbReference type="InterPro" id="IPR046338">
    <property type="entry name" value="GAIN_dom_sf"/>
</dbReference>
<evidence type="ECO:0000259" key="26">
    <source>
        <dbReference type="PROSITE" id="PS50027"/>
    </source>
</evidence>
<keyword evidence="16" id="KW-0325">Glycoprotein</keyword>
<feature type="domain" description="Cadherin" evidence="30">
    <location>
        <begin position="809"/>
        <end position="910"/>
    </location>
</feature>
<evidence type="ECO:0000259" key="28">
    <source>
        <dbReference type="PROSITE" id="PS50227"/>
    </source>
</evidence>
<keyword evidence="4" id="KW-0217">Developmental protein</keyword>
<dbReference type="SUPFAM" id="SSF49313">
    <property type="entry name" value="Cadherin-like"/>
    <property type="match status" value="9"/>
</dbReference>
<evidence type="ECO:0000259" key="25">
    <source>
        <dbReference type="PROSITE" id="PS50026"/>
    </source>
</evidence>
<feature type="disulfide bond" evidence="20">
    <location>
        <begin position="1699"/>
        <end position="1708"/>
    </location>
</feature>
<dbReference type="SMART" id="SM00180">
    <property type="entry name" value="EGF_Lam"/>
    <property type="match status" value="1"/>
</dbReference>
<dbReference type="PANTHER" id="PTHR24026">
    <property type="entry name" value="FAT ATYPICAL CADHERIN-RELATED"/>
    <property type="match status" value="1"/>
</dbReference>
<dbReference type="InterPro" id="IPR056286">
    <property type="entry name" value="Cadherin_CELSR1-3_9th"/>
</dbReference>
<evidence type="ECO:0000256" key="20">
    <source>
        <dbReference type="PROSITE-ProRule" id="PRU00076"/>
    </source>
</evidence>
<evidence type="ECO:0000256" key="10">
    <source>
        <dbReference type="ARBA" id="ARBA00022837"/>
    </source>
</evidence>
<dbReference type="SUPFAM" id="SSF57196">
    <property type="entry name" value="EGF/Laminin"/>
    <property type="match status" value="2"/>
</dbReference>
<feature type="transmembrane region" description="Helical" evidence="23">
    <location>
        <begin position="2525"/>
        <end position="2543"/>
    </location>
</feature>
<dbReference type="Pfam" id="PF00053">
    <property type="entry name" value="EGF_laminin"/>
    <property type="match status" value="1"/>
</dbReference>
<keyword evidence="10 19" id="KW-0106">Calcium</keyword>
<feature type="domain" description="Laminin G" evidence="24">
    <location>
        <begin position="1713"/>
        <end position="1887"/>
    </location>
</feature>
<dbReference type="InterPro" id="IPR032471">
    <property type="entry name" value="AGRL2-4_GAIN_subdom_A"/>
</dbReference>
<accession>A0A1S3KH23</accession>
<dbReference type="InterPro" id="IPR020894">
    <property type="entry name" value="Cadherin_CS"/>
</dbReference>
<dbReference type="GO" id="GO:0007166">
    <property type="term" value="P:cell surface receptor signaling pathway"/>
    <property type="evidence" value="ECO:0007669"/>
    <property type="project" value="InterPro"/>
</dbReference>
<feature type="domain" description="G-protein coupled receptors family 2 profile 2" evidence="29">
    <location>
        <begin position="2459"/>
        <end position="2698"/>
    </location>
</feature>
<feature type="domain" description="EGF-like" evidence="25">
    <location>
        <begin position="1889"/>
        <end position="1925"/>
    </location>
</feature>
<evidence type="ECO:0000259" key="29">
    <source>
        <dbReference type="PROSITE" id="PS50261"/>
    </source>
</evidence>
<dbReference type="PROSITE" id="PS50227">
    <property type="entry name" value="G_PROTEIN_RECEP_F2_3"/>
    <property type="match status" value="1"/>
</dbReference>
<feature type="transmembrane region" description="Helical" evidence="23">
    <location>
        <begin position="2677"/>
        <end position="2697"/>
    </location>
</feature>
<feature type="compositionally biased region" description="Basic and acidic residues" evidence="22">
    <location>
        <begin position="2807"/>
        <end position="2827"/>
    </location>
</feature>
<keyword evidence="18 21" id="KW-0424">Laminin EGF-like domain</keyword>
<dbReference type="InterPro" id="IPR002049">
    <property type="entry name" value="LE_dom"/>
</dbReference>
<feature type="disulfide bond" evidence="20">
    <location>
        <begin position="1411"/>
        <end position="1420"/>
    </location>
</feature>
<dbReference type="OrthoDB" id="26203at2759"/>
<feature type="domain" description="G-protein coupled receptors family 2 profile 1" evidence="28">
    <location>
        <begin position="2052"/>
        <end position="2125"/>
    </location>
</feature>
<evidence type="ECO:0000259" key="30">
    <source>
        <dbReference type="PROSITE" id="PS50268"/>
    </source>
</evidence>
<dbReference type="Pfam" id="PF00008">
    <property type="entry name" value="EGF"/>
    <property type="match status" value="2"/>
</dbReference>
<dbReference type="PROSITE" id="PS00022">
    <property type="entry name" value="EGF_1"/>
    <property type="match status" value="4"/>
</dbReference>
<feature type="transmembrane region" description="Helical" evidence="23">
    <location>
        <begin position="12"/>
        <end position="29"/>
    </location>
</feature>
<keyword evidence="12" id="KW-0297">G-protein coupled receptor</keyword>
<feature type="domain" description="Cadherin" evidence="30">
    <location>
        <begin position="277"/>
        <end position="384"/>
    </location>
</feature>
<evidence type="ECO:0000256" key="15">
    <source>
        <dbReference type="ARBA" id="ARBA00023170"/>
    </source>
</evidence>
<feature type="domain" description="Cadherin" evidence="30">
    <location>
        <begin position="599"/>
        <end position="703"/>
    </location>
</feature>
<dbReference type="InParanoid" id="A0A1S3KH23"/>
<dbReference type="InterPro" id="IPR002126">
    <property type="entry name" value="Cadherin-like_dom"/>
</dbReference>
<feature type="domain" description="Cadherin" evidence="30">
    <location>
        <begin position="911"/>
        <end position="1016"/>
    </location>
</feature>
<dbReference type="Pfam" id="PF01825">
    <property type="entry name" value="GPS"/>
    <property type="match status" value="1"/>
</dbReference>
<evidence type="ECO:0000256" key="3">
    <source>
        <dbReference type="ARBA" id="ARBA00007343"/>
    </source>
</evidence>
<dbReference type="InterPro" id="IPR013320">
    <property type="entry name" value="ConA-like_dom_sf"/>
</dbReference>
<dbReference type="InterPro" id="IPR057244">
    <property type="entry name" value="GAIN_B"/>
</dbReference>
<dbReference type="FunFam" id="2.60.40.60:FF:000104">
    <property type="entry name" value="cadherin-23 isoform X1"/>
    <property type="match status" value="1"/>
</dbReference>
<name>A0A1S3KH23_LINAN</name>
<feature type="region of interest" description="Disordered" evidence="22">
    <location>
        <begin position="2945"/>
        <end position="2973"/>
    </location>
</feature>
<evidence type="ECO:0000256" key="19">
    <source>
        <dbReference type="PROSITE-ProRule" id="PRU00043"/>
    </source>
</evidence>
<dbReference type="CDD" id="cd00110">
    <property type="entry name" value="LamG"/>
    <property type="match status" value="2"/>
</dbReference>
<proteinExistence type="inferred from homology"/>
<evidence type="ECO:0000256" key="22">
    <source>
        <dbReference type="SAM" id="MobiDB-lite"/>
    </source>
</evidence>
<dbReference type="FunFam" id="4.10.1240.10:FF:000021">
    <property type="entry name" value="Cadherin EGF LAG seven-pass G-type receptor"/>
    <property type="match status" value="1"/>
</dbReference>
<comment type="subcellular location">
    <subcellularLocation>
        <location evidence="2">Cell membrane</location>
        <topology evidence="2">Multi-pass membrane protein</topology>
    </subcellularLocation>
    <subcellularLocation>
        <location evidence="1">Cell membrane</location>
        <topology evidence="1">Single-pass type I membrane protein</topology>
    </subcellularLocation>
</comment>
<feature type="transmembrane region" description="Helical" evidence="23">
    <location>
        <begin position="2461"/>
        <end position="2483"/>
    </location>
</feature>
<gene>
    <name evidence="32" type="primary">LOC106181929</name>
</gene>
<feature type="transmembrane region" description="Helical" evidence="23">
    <location>
        <begin position="2564"/>
        <end position="2583"/>
    </location>
</feature>
<dbReference type="GO" id="GO:0007423">
    <property type="term" value="P:sensory organ development"/>
    <property type="evidence" value="ECO:0007669"/>
    <property type="project" value="UniProtKB-ARBA"/>
</dbReference>
<keyword evidence="15" id="KW-0675">Receptor</keyword>
<evidence type="ECO:0000256" key="14">
    <source>
        <dbReference type="ARBA" id="ARBA00023157"/>
    </source>
</evidence>
<comment type="caution">
    <text evidence="20">Lacks conserved residue(s) required for the propagation of feature annotation.</text>
</comment>
<evidence type="ECO:0000256" key="7">
    <source>
        <dbReference type="ARBA" id="ARBA00022692"/>
    </source>
</evidence>
<evidence type="ECO:0000256" key="1">
    <source>
        <dbReference type="ARBA" id="ARBA00004251"/>
    </source>
</evidence>
<feature type="transmembrane region" description="Helical" evidence="23">
    <location>
        <begin position="2603"/>
        <end position="2626"/>
    </location>
</feature>
<evidence type="ECO:0000313" key="32">
    <source>
        <dbReference type="RefSeq" id="XP_013421945.1"/>
    </source>
</evidence>
<keyword evidence="8" id="KW-0732">Signal</keyword>
<evidence type="ECO:0000256" key="8">
    <source>
        <dbReference type="ARBA" id="ARBA00022729"/>
    </source>
</evidence>
<feature type="domain" description="Cadherin" evidence="30">
    <location>
        <begin position="493"/>
        <end position="598"/>
    </location>
</feature>
<dbReference type="Gene3D" id="2.60.120.200">
    <property type="match status" value="2"/>
</dbReference>
<evidence type="ECO:0000313" key="31">
    <source>
        <dbReference type="Proteomes" id="UP000085678"/>
    </source>
</evidence>
<dbReference type="CDD" id="cd11304">
    <property type="entry name" value="Cadherin_repeat"/>
    <property type="match status" value="9"/>
</dbReference>
<feature type="compositionally biased region" description="Low complexity" evidence="22">
    <location>
        <begin position="2889"/>
        <end position="2899"/>
    </location>
</feature>
<keyword evidence="5" id="KW-1003">Cell membrane</keyword>
<feature type="domain" description="Cadherin" evidence="30">
    <location>
        <begin position="385"/>
        <end position="492"/>
    </location>
</feature>
<dbReference type="InterPro" id="IPR000203">
    <property type="entry name" value="GPS"/>
</dbReference>
<dbReference type="GO" id="GO:0005509">
    <property type="term" value="F:calcium ion binding"/>
    <property type="evidence" value="ECO:0007669"/>
    <property type="project" value="UniProtKB-UniRule"/>
</dbReference>
<dbReference type="GO" id="GO:0120036">
    <property type="term" value="P:plasma membrane bounded cell projection organization"/>
    <property type="evidence" value="ECO:0007669"/>
    <property type="project" value="UniProtKB-ARBA"/>
</dbReference>
<evidence type="ECO:0000256" key="21">
    <source>
        <dbReference type="PROSITE-ProRule" id="PRU00460"/>
    </source>
</evidence>
<evidence type="ECO:0000256" key="17">
    <source>
        <dbReference type="ARBA" id="ARBA00023224"/>
    </source>
</evidence>
<dbReference type="Pfam" id="PF00002">
    <property type="entry name" value="7tm_2"/>
    <property type="match status" value="1"/>
</dbReference>
<dbReference type="PROSITE" id="PS01186">
    <property type="entry name" value="EGF_2"/>
    <property type="match status" value="1"/>
</dbReference>
<dbReference type="SUPFAM" id="SSF49899">
    <property type="entry name" value="Concanavalin A-like lectins/glucanases"/>
    <property type="match status" value="2"/>
</dbReference>
<dbReference type="CDD" id="cd00054">
    <property type="entry name" value="EGF_CA"/>
    <property type="match status" value="3"/>
</dbReference>
<dbReference type="PRINTS" id="PR00205">
    <property type="entry name" value="CADHERIN"/>
</dbReference>
<feature type="disulfide bond" evidence="21">
    <location>
        <begin position="2041"/>
        <end position="2050"/>
    </location>
</feature>
<dbReference type="Pfam" id="PF23592">
    <property type="entry name" value="Cadherin_CELSR2_9th"/>
    <property type="match status" value="1"/>
</dbReference>
<evidence type="ECO:0000259" key="27">
    <source>
        <dbReference type="PROSITE" id="PS50221"/>
    </source>
</evidence>
<evidence type="ECO:0000256" key="2">
    <source>
        <dbReference type="ARBA" id="ARBA00004651"/>
    </source>
</evidence>
<dbReference type="Gene3D" id="1.20.1070.10">
    <property type="entry name" value="Rhodopsin 7-helix transmembrane proteins"/>
    <property type="match status" value="1"/>
</dbReference>
<evidence type="ECO:0000256" key="12">
    <source>
        <dbReference type="ARBA" id="ARBA00023040"/>
    </source>
</evidence>
<evidence type="ECO:0000256" key="13">
    <source>
        <dbReference type="ARBA" id="ARBA00023136"/>
    </source>
</evidence>
<feature type="domain" description="EGF-like" evidence="25">
    <location>
        <begin position="1673"/>
        <end position="1709"/>
    </location>
</feature>
<dbReference type="InterPro" id="IPR036445">
    <property type="entry name" value="GPCR_2_extracell_dom_sf"/>
</dbReference>
<dbReference type="FunFam" id="2.60.40.60:FF:000029">
    <property type="entry name" value="Cadherin EGF LAG seven-pass G-type receptor 3"/>
    <property type="match status" value="1"/>
</dbReference>
<dbReference type="FunFam" id="1.20.1070.10:FF:000058">
    <property type="entry name" value="Adhesion G protein-coupled receptor F5"/>
    <property type="match status" value="1"/>
</dbReference>
<comment type="similarity">
    <text evidence="3">Belongs to the G-protein coupled receptor 2 family. Adhesion G-protein coupled receptor (ADGR) subfamily.</text>
</comment>
<dbReference type="InterPro" id="IPR000832">
    <property type="entry name" value="GPCR_2_secretin-like"/>
</dbReference>
<dbReference type="SMART" id="SM00112">
    <property type="entry name" value="CA"/>
    <property type="match status" value="9"/>
</dbReference>
<keyword evidence="14 20" id="KW-1015">Disulfide bond</keyword>
<feature type="region of interest" description="Disordered" evidence="22">
    <location>
        <begin position="2753"/>
        <end position="2920"/>
    </location>
</feature>
<dbReference type="FunCoup" id="A0A1S3KH23">
    <property type="interactions" value="188"/>
</dbReference>
<feature type="disulfide bond" evidence="20">
    <location>
        <begin position="1954"/>
        <end position="1963"/>
    </location>
</feature>
<evidence type="ECO:0000256" key="16">
    <source>
        <dbReference type="ARBA" id="ARBA00023180"/>
    </source>
</evidence>
<dbReference type="FunFam" id="2.60.40.60:FF:000010">
    <property type="entry name" value="Cadherin EGF LAG seven-pass G-type receptor 3"/>
    <property type="match status" value="1"/>
</dbReference>
<keyword evidence="6 20" id="KW-0245">EGF-like domain</keyword>
<organism evidence="31 32">
    <name type="scientific">Lingula anatina</name>
    <name type="common">Brachiopod</name>
    <name type="synonym">Lingula unguis</name>
    <dbReference type="NCBI Taxonomy" id="7574"/>
    <lineage>
        <taxon>Eukaryota</taxon>
        <taxon>Metazoa</taxon>
        <taxon>Spiralia</taxon>
        <taxon>Lophotrochozoa</taxon>
        <taxon>Brachiopoda</taxon>
        <taxon>Linguliformea</taxon>
        <taxon>Lingulata</taxon>
        <taxon>Lingulida</taxon>
        <taxon>Linguloidea</taxon>
        <taxon>Lingulidae</taxon>
        <taxon>Lingula</taxon>
    </lineage>
</organism>
<evidence type="ECO:0000256" key="11">
    <source>
        <dbReference type="ARBA" id="ARBA00022989"/>
    </source>
</evidence>
<dbReference type="GO" id="GO:0001736">
    <property type="term" value="P:establishment of planar polarity"/>
    <property type="evidence" value="ECO:0007669"/>
    <property type="project" value="UniProtKB-ARBA"/>
</dbReference>
<protein>
    <submittedName>
        <fullName evidence="32">Cadherin EGF LAG seven-pass G-type receptor 2-like isoform X2</fullName>
    </submittedName>
</protein>
<dbReference type="PROSITE" id="PS50261">
    <property type="entry name" value="G_PROTEIN_RECEP_F2_4"/>
    <property type="match status" value="1"/>
</dbReference>
<dbReference type="Gene3D" id="2.60.40.60">
    <property type="entry name" value="Cadherins"/>
    <property type="match status" value="9"/>
</dbReference>
<dbReference type="InterPro" id="IPR017981">
    <property type="entry name" value="GPCR_2-like_7TM"/>
</dbReference>
<dbReference type="SMART" id="SM00282">
    <property type="entry name" value="LamG"/>
    <property type="match status" value="2"/>
</dbReference>
<dbReference type="PROSITE" id="PS50025">
    <property type="entry name" value="LAM_G_DOMAIN"/>
    <property type="match status" value="2"/>
</dbReference>
<dbReference type="InterPro" id="IPR000742">
    <property type="entry name" value="EGF"/>
</dbReference>
<dbReference type="PROSITE" id="PS50221">
    <property type="entry name" value="GAIN_B"/>
    <property type="match status" value="1"/>
</dbReference>
<dbReference type="Gene3D" id="2.10.25.10">
    <property type="entry name" value="Laminin"/>
    <property type="match status" value="5"/>
</dbReference>
<evidence type="ECO:0000256" key="6">
    <source>
        <dbReference type="ARBA" id="ARBA00022536"/>
    </source>
</evidence>
<keyword evidence="11 23" id="KW-1133">Transmembrane helix</keyword>
<dbReference type="GeneID" id="106181929"/>
<dbReference type="Gene3D" id="4.10.1240.10">
    <property type="entry name" value="GPCR, family 2, extracellular hormone receptor domain"/>
    <property type="match status" value="1"/>
</dbReference>
<feature type="domain" description="EGF-like" evidence="25">
    <location>
        <begin position="1926"/>
        <end position="1964"/>
    </location>
</feature>
<reference evidence="32" key="1">
    <citation type="submission" date="2025-08" db="UniProtKB">
        <authorList>
            <consortium name="RefSeq"/>
        </authorList>
    </citation>
    <scope>IDENTIFICATION</scope>
    <source>
        <tissue evidence="32">Gonads</tissue>
    </source>
</reference>
<dbReference type="GO" id="GO:0004930">
    <property type="term" value="F:G protein-coupled receptor activity"/>
    <property type="evidence" value="ECO:0007669"/>
    <property type="project" value="UniProtKB-KW"/>
</dbReference>
<dbReference type="GO" id="GO:0007156">
    <property type="term" value="P:homophilic cell adhesion via plasma membrane adhesion molecules"/>
    <property type="evidence" value="ECO:0007669"/>
    <property type="project" value="InterPro"/>
</dbReference>
<dbReference type="GO" id="GO:0005886">
    <property type="term" value="C:plasma membrane"/>
    <property type="evidence" value="ECO:0007669"/>
    <property type="project" value="UniProtKB-SubCell"/>
</dbReference>
<dbReference type="InterPro" id="IPR001879">
    <property type="entry name" value="GPCR_2_extracellular_dom"/>
</dbReference>
<keyword evidence="13 23" id="KW-0472">Membrane</keyword>
<evidence type="ECO:0000256" key="18">
    <source>
        <dbReference type="ARBA" id="ARBA00023292"/>
    </source>
</evidence>
<dbReference type="PROSITE" id="PS00232">
    <property type="entry name" value="CADHERIN_1"/>
    <property type="match status" value="5"/>
</dbReference>
<dbReference type="PROSITE" id="PS50027">
    <property type="entry name" value="EGF_LAM_2"/>
    <property type="match status" value="1"/>
</dbReference>
<feature type="disulfide bond" evidence="21">
    <location>
        <begin position="2022"/>
        <end position="2039"/>
    </location>
</feature>
<dbReference type="Pfam" id="PF00028">
    <property type="entry name" value="Cadherin"/>
    <property type="match status" value="8"/>
</dbReference>
<dbReference type="PRINTS" id="PR00249">
    <property type="entry name" value="GPCRSECRETIN"/>
</dbReference>
<dbReference type="PROSITE" id="PS50268">
    <property type="entry name" value="CADHERIN_2"/>
    <property type="match status" value="9"/>
</dbReference>
<dbReference type="FunFam" id="2.60.120.200:FF:000173">
    <property type="entry name" value="Cadherin EGF LAG seven-pass G-type receptor"/>
    <property type="match status" value="1"/>
</dbReference>
<evidence type="ECO:0000256" key="23">
    <source>
        <dbReference type="SAM" id="Phobius"/>
    </source>
</evidence>
<feature type="disulfide bond" evidence="20">
    <location>
        <begin position="1915"/>
        <end position="1924"/>
    </location>
</feature>
<keyword evidence="9" id="KW-0677">Repeat</keyword>